<proteinExistence type="inferred from homology"/>
<dbReference type="GO" id="GO:0016538">
    <property type="term" value="F:cyclin-dependent protein serine/threonine kinase regulator activity"/>
    <property type="evidence" value="ECO:0007669"/>
    <property type="project" value="InterPro"/>
</dbReference>
<accession>A0A8A3PJB0</accession>
<evidence type="ECO:0000259" key="4">
    <source>
        <dbReference type="SMART" id="SM00385"/>
    </source>
</evidence>
<dbReference type="SMART" id="SM00385">
    <property type="entry name" value="CYCLIN"/>
    <property type="match status" value="1"/>
</dbReference>
<keyword evidence="2" id="KW-0195">Cyclin</keyword>
<dbReference type="CDD" id="cd20524">
    <property type="entry name" value="CYCLIN_CCNH_rpt1"/>
    <property type="match status" value="1"/>
</dbReference>
<reference evidence="5" key="1">
    <citation type="submission" date="2020-10" db="EMBL/GenBank/DDBJ databases">
        <title>Genome Sequence of Monilinia vaccinii-corymbosi Sheds Light on Mummy Berry Disease Infection of Blueberry and Mating Type.</title>
        <authorList>
            <person name="Yow A.G."/>
            <person name="Zhang Y."/>
            <person name="Bansal K."/>
            <person name="Eacker S.M."/>
            <person name="Sullivan S."/>
            <person name="Liachko I."/>
            <person name="Cubeta M.A."/>
            <person name="Rollins J.A."/>
            <person name="Ashrafi H."/>
        </authorList>
    </citation>
    <scope>NUCLEOTIDE SEQUENCE</scope>
    <source>
        <strain evidence="5">RL-1</strain>
    </source>
</reference>
<evidence type="ECO:0000313" key="6">
    <source>
        <dbReference type="Proteomes" id="UP000672032"/>
    </source>
</evidence>
<dbReference type="AlphaFoldDB" id="A0A8A3PJB0"/>
<dbReference type="Pfam" id="PF16899">
    <property type="entry name" value="Cyclin_C_2"/>
    <property type="match status" value="1"/>
</dbReference>
<dbReference type="InterPro" id="IPR043198">
    <property type="entry name" value="Cyclin/Ssn8"/>
</dbReference>
<dbReference type="InterPro" id="IPR031658">
    <property type="entry name" value="Cyclin_C_2"/>
</dbReference>
<feature type="domain" description="Cyclin-like" evidence="4">
    <location>
        <begin position="92"/>
        <end position="174"/>
    </location>
</feature>
<gene>
    <name evidence="5" type="ORF">DSL72_008037</name>
</gene>
<dbReference type="FunFam" id="1.10.472.10:FF:000095">
    <property type="entry name" value="Cyclin Ccl1, putative (AFU_orthologue AFUA_5G07030)"/>
    <property type="match status" value="1"/>
</dbReference>
<dbReference type="InterPro" id="IPR036915">
    <property type="entry name" value="Cyclin-like_sf"/>
</dbReference>
<dbReference type="Gene3D" id="1.10.472.10">
    <property type="entry name" value="Cyclin-like"/>
    <property type="match status" value="1"/>
</dbReference>
<dbReference type="OrthoDB" id="340962at2759"/>
<evidence type="ECO:0000256" key="1">
    <source>
        <dbReference type="ARBA" id="ARBA00008638"/>
    </source>
</evidence>
<dbReference type="PANTHER" id="PTHR10026">
    <property type="entry name" value="CYCLIN"/>
    <property type="match status" value="1"/>
</dbReference>
<evidence type="ECO:0000256" key="2">
    <source>
        <dbReference type="ARBA" id="ARBA00023127"/>
    </source>
</evidence>
<dbReference type="GO" id="GO:0006357">
    <property type="term" value="P:regulation of transcription by RNA polymerase II"/>
    <property type="evidence" value="ECO:0007669"/>
    <property type="project" value="InterPro"/>
</dbReference>
<dbReference type="SUPFAM" id="SSF47954">
    <property type="entry name" value="Cyclin-like"/>
    <property type="match status" value="2"/>
</dbReference>
<protein>
    <recommendedName>
        <fullName evidence="4">Cyclin-like domain-containing protein</fullName>
    </recommendedName>
</protein>
<dbReference type="Proteomes" id="UP000672032">
    <property type="component" value="Chromosome 5"/>
</dbReference>
<organism evidence="5 6">
    <name type="scientific">Monilinia vaccinii-corymbosi</name>
    <dbReference type="NCBI Taxonomy" id="61207"/>
    <lineage>
        <taxon>Eukaryota</taxon>
        <taxon>Fungi</taxon>
        <taxon>Dikarya</taxon>
        <taxon>Ascomycota</taxon>
        <taxon>Pezizomycotina</taxon>
        <taxon>Leotiomycetes</taxon>
        <taxon>Helotiales</taxon>
        <taxon>Sclerotiniaceae</taxon>
        <taxon>Monilinia</taxon>
    </lineage>
</organism>
<evidence type="ECO:0000313" key="5">
    <source>
        <dbReference type="EMBL" id="QSZ35170.1"/>
    </source>
</evidence>
<keyword evidence="6" id="KW-1185">Reference proteome</keyword>
<dbReference type="CDD" id="cd20525">
    <property type="entry name" value="CYCLIN_CCNH_rpt2"/>
    <property type="match status" value="1"/>
</dbReference>
<feature type="region of interest" description="Disordered" evidence="3">
    <location>
        <begin position="349"/>
        <end position="387"/>
    </location>
</feature>
<name>A0A8A3PJB0_9HELO</name>
<evidence type="ECO:0000256" key="3">
    <source>
        <dbReference type="SAM" id="MobiDB-lite"/>
    </source>
</evidence>
<dbReference type="EMBL" id="CP063409">
    <property type="protein sequence ID" value="QSZ35170.1"/>
    <property type="molecule type" value="Genomic_DNA"/>
</dbReference>
<feature type="region of interest" description="Disordered" evidence="3">
    <location>
        <begin position="47"/>
        <end position="67"/>
    </location>
</feature>
<feature type="compositionally biased region" description="Basic and acidic residues" evidence="3">
    <location>
        <begin position="369"/>
        <end position="379"/>
    </location>
</feature>
<comment type="similarity">
    <text evidence="1">Belongs to the cyclin family. Cyclin C subfamily.</text>
</comment>
<dbReference type="InterPro" id="IPR013763">
    <property type="entry name" value="Cyclin-like_dom"/>
</dbReference>
<sequence length="387" mass="43842">MSTEDARYRTSTQYRHWSYTPSALRSLRGSTNALAATQVRDAVRRAREARAASSNDNSEAENSRAASTALPEGDVDCLTVDEELKLLDYYCRQTLQLGDHLGVPVEVKATAIQYIRRFYISHSLMTYSPTTILKTALFFSTKTENHYFRITRFASDIGKTTTEEILSSEFLLTQGIRFTFDVRHPYRGLEGAIMELLSISTHKIPIPAELESQRPHNMQNLVLESHGLARRHLKTSALLCDAYFHYTPSQIMFAALYLASAPLTTFYLALKFYHPSNPDTNTTTTSSSSSSTHQKLLTLIQTLAQLLSSIPEEQSPEQRLEIQALVKKLRKCRNPEKADLVGLQRIKREGAEGKQGGEDEEKIIKKRKMEREQRVKEEQDLFGGSLK</sequence>